<dbReference type="PANTHER" id="PTHR22946:SF0">
    <property type="entry name" value="DIENELACTONE HYDROLASE DOMAIN-CONTAINING PROTEIN"/>
    <property type="match status" value="1"/>
</dbReference>
<gene>
    <name evidence="2" type="ORF">GTQ34_14825</name>
</gene>
<keyword evidence="3" id="KW-1185">Reference proteome</keyword>
<dbReference type="SUPFAM" id="SSF53474">
    <property type="entry name" value="alpha/beta-Hydrolases"/>
    <property type="match status" value="1"/>
</dbReference>
<dbReference type="PANTHER" id="PTHR22946">
    <property type="entry name" value="DIENELACTONE HYDROLASE DOMAIN-CONTAINING PROTEIN-RELATED"/>
    <property type="match status" value="1"/>
</dbReference>
<sequence length="239" mass="26683">MIKTEKYSYNDAIQSYEGVIAFDDAIKDKRPVVLVAHTWMGQTQFETEKAKKLAEMGYLALALDVYGKGTRAADASEAETLMNQMLADRQELLNRLILALNNIKKHELADSAKVGAIGFCFGGKCVLDLARSGLIINGIVSFHGIFDSPGLNHQGDINAKILVLHGWEDPLALPKDINMLAEELTERNAVWEMDIFGHTGHAFTNPNANSPEQGMNYNPMADARAWQRMVYFFEEIFEN</sequence>
<dbReference type="AlphaFoldDB" id="A0A964TE58"/>
<dbReference type="InterPro" id="IPR029058">
    <property type="entry name" value="AB_hydrolase_fold"/>
</dbReference>
<dbReference type="InterPro" id="IPR002925">
    <property type="entry name" value="Dienelactn_hydro"/>
</dbReference>
<dbReference type="EMBL" id="JAAABI010000007">
    <property type="protein sequence ID" value="NAY93185.1"/>
    <property type="molecule type" value="Genomic_DNA"/>
</dbReference>
<dbReference type="Pfam" id="PF01738">
    <property type="entry name" value="DLH"/>
    <property type="match status" value="1"/>
</dbReference>
<name>A0A964TE58_9FLAO</name>
<proteinExistence type="predicted"/>
<dbReference type="RefSeq" id="WP_166524597.1">
    <property type="nucleotide sequence ID" value="NZ_JAAABI010000007.1"/>
</dbReference>
<evidence type="ECO:0000259" key="1">
    <source>
        <dbReference type="Pfam" id="PF01738"/>
    </source>
</evidence>
<comment type="caution">
    <text evidence="2">The sequence shown here is derived from an EMBL/GenBank/DDBJ whole genome shotgun (WGS) entry which is preliminary data.</text>
</comment>
<dbReference type="GO" id="GO:0016787">
    <property type="term" value="F:hydrolase activity"/>
    <property type="evidence" value="ECO:0007669"/>
    <property type="project" value="InterPro"/>
</dbReference>
<protein>
    <submittedName>
        <fullName evidence="2">Carboxymethylenebutenolidase</fullName>
    </submittedName>
</protein>
<dbReference type="Gene3D" id="3.40.50.1820">
    <property type="entry name" value="alpha/beta hydrolase"/>
    <property type="match status" value="1"/>
</dbReference>
<reference evidence="2" key="1">
    <citation type="submission" date="2020-01" db="EMBL/GenBank/DDBJ databases">
        <title>Muricauda ochracea sp. nov., isolated from a tidal flat of Garorim bay in Korea.</title>
        <authorList>
            <person name="Kim D."/>
            <person name="Yoo Y."/>
            <person name="Kim J.-J."/>
        </authorList>
    </citation>
    <scope>NUCLEOTIDE SEQUENCE</scope>
    <source>
        <strain evidence="2">JGD-17</strain>
    </source>
</reference>
<accession>A0A964TE58</accession>
<feature type="domain" description="Dienelactone hydrolase" evidence="1">
    <location>
        <begin position="26"/>
        <end position="236"/>
    </location>
</feature>
<dbReference type="Proteomes" id="UP000667650">
    <property type="component" value="Unassembled WGS sequence"/>
</dbReference>
<evidence type="ECO:0000313" key="3">
    <source>
        <dbReference type="Proteomes" id="UP000667650"/>
    </source>
</evidence>
<evidence type="ECO:0000313" key="2">
    <source>
        <dbReference type="EMBL" id="NAY93185.1"/>
    </source>
</evidence>
<organism evidence="2 3">
    <name type="scientific">Flagellimonas ochracea</name>
    <dbReference type="NCBI Taxonomy" id="2696472"/>
    <lineage>
        <taxon>Bacteria</taxon>
        <taxon>Pseudomonadati</taxon>
        <taxon>Bacteroidota</taxon>
        <taxon>Flavobacteriia</taxon>
        <taxon>Flavobacteriales</taxon>
        <taxon>Flavobacteriaceae</taxon>
        <taxon>Flagellimonas</taxon>
    </lineage>
</organism>
<dbReference type="InterPro" id="IPR050261">
    <property type="entry name" value="FrsA_esterase"/>
</dbReference>